<comment type="caution">
    <text evidence="1">The sequence shown here is derived from an EMBL/GenBank/DDBJ whole genome shotgun (WGS) entry which is preliminary data.</text>
</comment>
<dbReference type="AlphaFoldDB" id="A0A7W8E250"/>
<accession>A0A7W8E250</accession>
<dbReference type="CDD" id="cd07822">
    <property type="entry name" value="SRPBCC_4"/>
    <property type="match status" value="1"/>
</dbReference>
<dbReference type="InterPro" id="IPR019587">
    <property type="entry name" value="Polyketide_cyclase/dehydratase"/>
</dbReference>
<evidence type="ECO:0008006" key="3">
    <source>
        <dbReference type="Google" id="ProtNLM"/>
    </source>
</evidence>
<gene>
    <name evidence="1" type="ORF">HDF16_000488</name>
</gene>
<reference evidence="1 2" key="1">
    <citation type="submission" date="2020-08" db="EMBL/GenBank/DDBJ databases">
        <title>Genomic Encyclopedia of Type Strains, Phase IV (KMG-V): Genome sequencing to study the core and pangenomes of soil and plant-associated prokaryotes.</title>
        <authorList>
            <person name="Whitman W."/>
        </authorList>
    </citation>
    <scope>NUCLEOTIDE SEQUENCE [LARGE SCALE GENOMIC DNA]</scope>
    <source>
        <strain evidence="1 2">M8UP14</strain>
    </source>
</reference>
<organism evidence="1 2">
    <name type="scientific">Granulicella aggregans</name>
    <dbReference type="NCBI Taxonomy" id="474949"/>
    <lineage>
        <taxon>Bacteria</taxon>
        <taxon>Pseudomonadati</taxon>
        <taxon>Acidobacteriota</taxon>
        <taxon>Terriglobia</taxon>
        <taxon>Terriglobales</taxon>
        <taxon>Acidobacteriaceae</taxon>
        <taxon>Granulicella</taxon>
    </lineage>
</organism>
<proteinExistence type="predicted"/>
<dbReference type="SUPFAM" id="SSF55961">
    <property type="entry name" value="Bet v1-like"/>
    <property type="match status" value="1"/>
</dbReference>
<sequence length="184" mass="20147">MKWIVRSLIVIFSVCLTMILQFNFSSTSMSNLESLAGTGRIHESAPIKASVGVVADAPPDVVWRILTDINDWPRWQPGITKTEAATPLVSGSTFHWTIGGNEVHSKVKLIEPGRRIAWAGSAFDSRAVHVWTLEPLPGGKTRIASNESMDGILLSHMFSSKELADSDQDWLNALKAAAEKQPQP</sequence>
<dbReference type="InterPro" id="IPR023393">
    <property type="entry name" value="START-like_dom_sf"/>
</dbReference>
<dbReference type="EMBL" id="JACHIP010000001">
    <property type="protein sequence ID" value="MBB5055819.1"/>
    <property type="molecule type" value="Genomic_DNA"/>
</dbReference>
<protein>
    <recommendedName>
        <fullName evidence="3">Polyketide cyclase/dehydrase/lipid transport protein</fullName>
    </recommendedName>
</protein>
<dbReference type="RefSeq" id="WP_184213563.1">
    <property type="nucleotide sequence ID" value="NZ_JACHIP010000001.1"/>
</dbReference>
<evidence type="ECO:0000313" key="1">
    <source>
        <dbReference type="EMBL" id="MBB5055819.1"/>
    </source>
</evidence>
<dbReference type="Proteomes" id="UP000540989">
    <property type="component" value="Unassembled WGS sequence"/>
</dbReference>
<keyword evidence="2" id="KW-1185">Reference proteome</keyword>
<evidence type="ECO:0000313" key="2">
    <source>
        <dbReference type="Proteomes" id="UP000540989"/>
    </source>
</evidence>
<dbReference type="Pfam" id="PF10604">
    <property type="entry name" value="Polyketide_cyc2"/>
    <property type="match status" value="1"/>
</dbReference>
<name>A0A7W8E250_9BACT</name>
<dbReference type="Gene3D" id="3.30.530.20">
    <property type="match status" value="1"/>
</dbReference>